<keyword evidence="2 5" id="KW-0489">Methyltransferase</keyword>
<keyword evidence="1" id="KW-0597">Phosphoprotein</keyword>
<dbReference type="GO" id="GO:0032259">
    <property type="term" value="P:methylation"/>
    <property type="evidence" value="ECO:0007669"/>
    <property type="project" value="UniProtKB-KW"/>
</dbReference>
<evidence type="ECO:0000256" key="4">
    <source>
        <dbReference type="ARBA" id="ARBA00022691"/>
    </source>
</evidence>
<comment type="caution">
    <text evidence="5">The sequence shown here is derived from an EMBL/GenBank/DDBJ whole genome shotgun (WGS) entry which is preliminary data.</text>
</comment>
<dbReference type="EMBL" id="JAGEVF010000013">
    <property type="protein sequence ID" value="MBO3117849.1"/>
    <property type="molecule type" value="Genomic_DNA"/>
</dbReference>
<keyword evidence="4" id="KW-0949">S-adenosyl-L-methionine</keyword>
<sequence length="195" mass="22521">MILNKEYWKKRYKDKTTGWDIGFVSPPMKNFIDGLQDKTAKILVPGSGNGYEVEYLWQNGFKNVFAADYAELPLIHLKKRMPSFPETQLIHSDFFEIDQSFDIILEQTFFCALNPSLRPLYAEKMDALLKPKGILAGLLFKFPLTTSGPPFGGSINEYEELFKSKFHLHKLETAYNSLQERAGKELFFIFEKKST</sequence>
<dbReference type="Gene3D" id="3.40.50.150">
    <property type="entry name" value="Vaccinia Virus protein VP39"/>
    <property type="match status" value="1"/>
</dbReference>
<gene>
    <name evidence="5" type="ORF">J4050_13925</name>
</gene>
<evidence type="ECO:0000256" key="1">
    <source>
        <dbReference type="ARBA" id="ARBA00022553"/>
    </source>
</evidence>
<dbReference type="RefSeq" id="WP_208155204.1">
    <property type="nucleotide sequence ID" value="NZ_JAGEVF010000013.1"/>
</dbReference>
<keyword evidence="3" id="KW-0808">Transferase</keyword>
<name>A0ABS3T6C3_9FLAO</name>
<dbReference type="PANTHER" id="PTHR32183">
    <property type="match status" value="1"/>
</dbReference>
<accession>A0ABS3T6C3</accession>
<proteinExistence type="predicted"/>
<reference evidence="5 6" key="1">
    <citation type="submission" date="2021-03" db="EMBL/GenBank/DDBJ databases">
        <title>Winogradskyella sp. nov., isolated from costal sediment.</title>
        <authorList>
            <person name="Gao C."/>
        </authorList>
    </citation>
    <scope>NUCLEOTIDE SEQUENCE [LARGE SCALE GENOMIC DNA]</scope>
    <source>
        <strain evidence="5 6">DF17</strain>
    </source>
</reference>
<evidence type="ECO:0000256" key="3">
    <source>
        <dbReference type="ARBA" id="ARBA00022679"/>
    </source>
</evidence>
<dbReference type="InterPro" id="IPR008854">
    <property type="entry name" value="TPMT"/>
</dbReference>
<dbReference type="PANTHER" id="PTHR32183:SF6">
    <property type="entry name" value="CYSTEINE SULFINATE DESULFINASE_CYSTEINE DESULFURASE AND RELATED ENZYMES"/>
    <property type="match status" value="1"/>
</dbReference>
<protein>
    <submittedName>
        <fullName evidence="5">Methyltransferase domain-containing protein</fullName>
    </submittedName>
</protein>
<dbReference type="InterPro" id="IPR029063">
    <property type="entry name" value="SAM-dependent_MTases_sf"/>
</dbReference>
<keyword evidence="6" id="KW-1185">Reference proteome</keyword>
<organism evidence="5 6">
    <name type="scientific">Winogradskyella pelagia</name>
    <dbReference type="NCBI Taxonomy" id="2819984"/>
    <lineage>
        <taxon>Bacteria</taxon>
        <taxon>Pseudomonadati</taxon>
        <taxon>Bacteroidota</taxon>
        <taxon>Flavobacteriia</taxon>
        <taxon>Flavobacteriales</taxon>
        <taxon>Flavobacteriaceae</taxon>
        <taxon>Winogradskyella</taxon>
    </lineage>
</organism>
<dbReference type="Pfam" id="PF05724">
    <property type="entry name" value="TPMT"/>
    <property type="match status" value="1"/>
</dbReference>
<evidence type="ECO:0000256" key="2">
    <source>
        <dbReference type="ARBA" id="ARBA00022603"/>
    </source>
</evidence>
<dbReference type="SUPFAM" id="SSF53335">
    <property type="entry name" value="S-adenosyl-L-methionine-dependent methyltransferases"/>
    <property type="match status" value="1"/>
</dbReference>
<evidence type="ECO:0000313" key="5">
    <source>
        <dbReference type="EMBL" id="MBO3117849.1"/>
    </source>
</evidence>
<dbReference type="PROSITE" id="PS51585">
    <property type="entry name" value="SAM_MT_TPMT"/>
    <property type="match status" value="1"/>
</dbReference>
<evidence type="ECO:0000313" key="6">
    <source>
        <dbReference type="Proteomes" id="UP000676776"/>
    </source>
</evidence>
<dbReference type="GO" id="GO:0008168">
    <property type="term" value="F:methyltransferase activity"/>
    <property type="evidence" value="ECO:0007669"/>
    <property type="project" value="UniProtKB-KW"/>
</dbReference>
<dbReference type="CDD" id="cd02440">
    <property type="entry name" value="AdoMet_MTases"/>
    <property type="match status" value="1"/>
</dbReference>
<dbReference type="Proteomes" id="UP000676776">
    <property type="component" value="Unassembled WGS sequence"/>
</dbReference>